<evidence type="ECO:0000313" key="3">
    <source>
        <dbReference type="Proteomes" id="UP001054252"/>
    </source>
</evidence>
<dbReference type="SUPFAM" id="SSF56672">
    <property type="entry name" value="DNA/RNA polymerases"/>
    <property type="match status" value="1"/>
</dbReference>
<dbReference type="Proteomes" id="UP001054252">
    <property type="component" value="Unassembled WGS sequence"/>
</dbReference>
<protein>
    <recommendedName>
        <fullName evidence="1">Reverse transcriptase Ty1/copia-type domain-containing protein</fullName>
    </recommendedName>
</protein>
<dbReference type="InterPro" id="IPR013103">
    <property type="entry name" value="RVT_2"/>
</dbReference>
<dbReference type="EMBL" id="BPVZ01000122">
    <property type="protein sequence ID" value="GKV37475.1"/>
    <property type="molecule type" value="Genomic_DNA"/>
</dbReference>
<dbReference type="InterPro" id="IPR043502">
    <property type="entry name" value="DNA/RNA_pol_sf"/>
</dbReference>
<evidence type="ECO:0000259" key="1">
    <source>
        <dbReference type="Pfam" id="PF07727"/>
    </source>
</evidence>
<proteinExistence type="predicted"/>
<dbReference type="PANTHER" id="PTHR11439">
    <property type="entry name" value="GAG-POL-RELATED RETROTRANSPOSON"/>
    <property type="match status" value="1"/>
</dbReference>
<dbReference type="AlphaFoldDB" id="A0AAV5LJ69"/>
<dbReference type="CDD" id="cd09272">
    <property type="entry name" value="RNase_HI_RT_Ty1"/>
    <property type="match status" value="1"/>
</dbReference>
<gene>
    <name evidence="2" type="ORF">SLEP1_g45501</name>
</gene>
<sequence>MDLVDLLVGELLVDYKWVYKIKTRSDGFVEHYKACLVAKGFTQEYWIDYEETFAPIAHPTSIHSLITIATTKGWKLFQMAVKNAFLNGDLIWEVYMKPPTRFEHPPNKVCQLKQALYGLKQAPQAWFAKFSTTINEFDFTFSPYDIALFIRNTNHGIEVTPSNDGYLFSQTKYAYDLIFKAGLIDSKTTSTPLEPNVRHTPMDGSPLVDPTCYRQLVSFFMDFTFLLILHFFAHSSLELRAYSDADWAKDSNDHKSTIGYCLFLCDSLISWHSEKQSILSRFSIEAEYQAFRDATSELLHLCWLLEDMGIPQLPATNLYCNNQNAMQIAHNDVFHECTKHIEVDCHFVRHHVAQGTVHLVFISFVDQPTNLLTKAHFPGCFHTLISKLKYHNNLEFEGDVKI</sequence>
<organism evidence="2 3">
    <name type="scientific">Rubroshorea leprosula</name>
    <dbReference type="NCBI Taxonomy" id="152421"/>
    <lineage>
        <taxon>Eukaryota</taxon>
        <taxon>Viridiplantae</taxon>
        <taxon>Streptophyta</taxon>
        <taxon>Embryophyta</taxon>
        <taxon>Tracheophyta</taxon>
        <taxon>Spermatophyta</taxon>
        <taxon>Magnoliopsida</taxon>
        <taxon>eudicotyledons</taxon>
        <taxon>Gunneridae</taxon>
        <taxon>Pentapetalae</taxon>
        <taxon>rosids</taxon>
        <taxon>malvids</taxon>
        <taxon>Malvales</taxon>
        <taxon>Dipterocarpaceae</taxon>
        <taxon>Rubroshorea</taxon>
    </lineage>
</organism>
<comment type="caution">
    <text evidence="2">The sequence shown here is derived from an EMBL/GenBank/DDBJ whole genome shotgun (WGS) entry which is preliminary data.</text>
</comment>
<keyword evidence="3" id="KW-1185">Reference proteome</keyword>
<dbReference type="PANTHER" id="PTHR11439:SF461">
    <property type="entry name" value="OS10G0432200 PROTEIN"/>
    <property type="match status" value="1"/>
</dbReference>
<name>A0AAV5LJ69_9ROSI</name>
<evidence type="ECO:0000313" key="2">
    <source>
        <dbReference type="EMBL" id="GKV37475.1"/>
    </source>
</evidence>
<feature type="domain" description="Reverse transcriptase Ty1/copia-type" evidence="1">
    <location>
        <begin position="2"/>
        <end position="152"/>
    </location>
</feature>
<accession>A0AAV5LJ69</accession>
<reference evidence="2 3" key="1">
    <citation type="journal article" date="2021" name="Commun. Biol.">
        <title>The genome of Shorea leprosula (Dipterocarpaceae) highlights the ecological relevance of drought in aseasonal tropical rainforests.</title>
        <authorList>
            <person name="Ng K.K.S."/>
            <person name="Kobayashi M.J."/>
            <person name="Fawcett J.A."/>
            <person name="Hatakeyama M."/>
            <person name="Paape T."/>
            <person name="Ng C.H."/>
            <person name="Ang C.C."/>
            <person name="Tnah L.H."/>
            <person name="Lee C.T."/>
            <person name="Nishiyama T."/>
            <person name="Sese J."/>
            <person name="O'Brien M.J."/>
            <person name="Copetti D."/>
            <person name="Mohd Noor M.I."/>
            <person name="Ong R.C."/>
            <person name="Putra M."/>
            <person name="Sireger I.Z."/>
            <person name="Indrioko S."/>
            <person name="Kosugi Y."/>
            <person name="Izuno A."/>
            <person name="Isagi Y."/>
            <person name="Lee S.L."/>
            <person name="Shimizu K.K."/>
        </authorList>
    </citation>
    <scope>NUCLEOTIDE SEQUENCE [LARGE SCALE GENOMIC DNA]</scope>
    <source>
        <strain evidence="2">214</strain>
    </source>
</reference>
<dbReference type="Pfam" id="PF07727">
    <property type="entry name" value="RVT_2"/>
    <property type="match status" value="1"/>
</dbReference>